<proteinExistence type="predicted"/>
<accession>A0A4Z2EZ99</accession>
<comment type="caution">
    <text evidence="1">The sequence shown here is derived from an EMBL/GenBank/DDBJ whole genome shotgun (WGS) entry which is preliminary data.</text>
</comment>
<evidence type="ECO:0000313" key="2">
    <source>
        <dbReference type="Proteomes" id="UP000314294"/>
    </source>
</evidence>
<organism evidence="1 2">
    <name type="scientific">Liparis tanakae</name>
    <name type="common">Tanaka's snailfish</name>
    <dbReference type="NCBI Taxonomy" id="230148"/>
    <lineage>
        <taxon>Eukaryota</taxon>
        <taxon>Metazoa</taxon>
        <taxon>Chordata</taxon>
        <taxon>Craniata</taxon>
        <taxon>Vertebrata</taxon>
        <taxon>Euteleostomi</taxon>
        <taxon>Actinopterygii</taxon>
        <taxon>Neopterygii</taxon>
        <taxon>Teleostei</taxon>
        <taxon>Neoteleostei</taxon>
        <taxon>Acanthomorphata</taxon>
        <taxon>Eupercaria</taxon>
        <taxon>Perciformes</taxon>
        <taxon>Cottioidei</taxon>
        <taxon>Cottales</taxon>
        <taxon>Liparidae</taxon>
        <taxon>Liparis</taxon>
    </lineage>
</organism>
<evidence type="ECO:0000313" key="1">
    <source>
        <dbReference type="EMBL" id="TNN34093.1"/>
    </source>
</evidence>
<dbReference type="Proteomes" id="UP000314294">
    <property type="component" value="Unassembled WGS sequence"/>
</dbReference>
<sequence>MGGLCPGAPDGLRGARGVPQGSVLGPLMGGLCPGAPDGLRGARGVSQGSVLGPLMGCEVLVASHRALSWGP</sequence>
<gene>
    <name evidence="1" type="ORF">EYF80_055744</name>
</gene>
<keyword evidence="2" id="KW-1185">Reference proteome</keyword>
<reference evidence="1 2" key="1">
    <citation type="submission" date="2019-03" db="EMBL/GenBank/DDBJ databases">
        <title>First draft genome of Liparis tanakae, snailfish: a comprehensive survey of snailfish specific genes.</title>
        <authorList>
            <person name="Kim W."/>
            <person name="Song I."/>
            <person name="Jeong J.-H."/>
            <person name="Kim D."/>
            <person name="Kim S."/>
            <person name="Ryu S."/>
            <person name="Song J.Y."/>
            <person name="Lee S.K."/>
        </authorList>
    </citation>
    <scope>NUCLEOTIDE SEQUENCE [LARGE SCALE GENOMIC DNA]</scope>
    <source>
        <tissue evidence="1">Muscle</tissue>
    </source>
</reference>
<protein>
    <submittedName>
        <fullName evidence="1">Uncharacterized protein</fullName>
    </submittedName>
</protein>
<name>A0A4Z2EZ99_9TELE</name>
<dbReference type="AlphaFoldDB" id="A0A4Z2EZ99"/>
<dbReference type="EMBL" id="SRLO01002043">
    <property type="protein sequence ID" value="TNN34093.1"/>
    <property type="molecule type" value="Genomic_DNA"/>
</dbReference>